<evidence type="ECO:0000313" key="2">
    <source>
        <dbReference type="Proteomes" id="UP000245119"/>
    </source>
</evidence>
<evidence type="ECO:0000313" key="1">
    <source>
        <dbReference type="EMBL" id="PVD31468.1"/>
    </source>
</evidence>
<sequence length="417" mass="45437">MNVLERMHPSSGVRHAVHGSTLGYMEPPSTMTMSHVHSGVNRFPPPGVPSRMYGAHEQLSPRDGAHALHSQQLVTSAGLGHPVTTGVHQMPINSVVHRLDVPQSYPPRPTMSIPFLPQAKTEDEQTLVLRNPMEETPVPRQPSSLAVAHKSEVGPGMMVLMPHPQTYREMSRTEVPHGQLTSMHQPSRPAQHQPILQHSHMQQRTPEVPHHLAAPRLPAATQAPPPGAAVPYSMQPSLNNIGRTTVSSALHHALSLPTPTRPLAPAGPPVVPLYRPPTRLPAEFLSPRPEGPVPLLHGLGPGVLRPVQPANRMQDSEHPSRQAQSESQVVLCGRFSLLQLKRWMSACQSAWRALEDRSTPPPTSTLFPIRCRHSTASLACLPSLIIHSTGFSTTTIIITINSSTHLCLLHGSALVRR</sequence>
<gene>
    <name evidence="1" type="ORF">C0Q70_06880</name>
</gene>
<dbReference type="EMBL" id="PZQS01000004">
    <property type="protein sequence ID" value="PVD31468.1"/>
    <property type="molecule type" value="Genomic_DNA"/>
</dbReference>
<name>A0A2T7PDH4_POMCA</name>
<organism evidence="1 2">
    <name type="scientific">Pomacea canaliculata</name>
    <name type="common">Golden apple snail</name>
    <dbReference type="NCBI Taxonomy" id="400727"/>
    <lineage>
        <taxon>Eukaryota</taxon>
        <taxon>Metazoa</taxon>
        <taxon>Spiralia</taxon>
        <taxon>Lophotrochozoa</taxon>
        <taxon>Mollusca</taxon>
        <taxon>Gastropoda</taxon>
        <taxon>Caenogastropoda</taxon>
        <taxon>Architaenioglossa</taxon>
        <taxon>Ampullarioidea</taxon>
        <taxon>Ampullariidae</taxon>
        <taxon>Pomacea</taxon>
    </lineage>
</organism>
<protein>
    <submittedName>
        <fullName evidence="1">Uncharacterized protein</fullName>
    </submittedName>
</protein>
<keyword evidence="2" id="KW-1185">Reference proteome</keyword>
<comment type="caution">
    <text evidence="1">The sequence shown here is derived from an EMBL/GenBank/DDBJ whole genome shotgun (WGS) entry which is preliminary data.</text>
</comment>
<proteinExistence type="predicted"/>
<reference evidence="1 2" key="1">
    <citation type="submission" date="2018-04" db="EMBL/GenBank/DDBJ databases">
        <title>The genome of golden apple snail Pomacea canaliculata provides insight into stress tolerance and invasive adaptation.</title>
        <authorList>
            <person name="Liu C."/>
            <person name="Liu B."/>
            <person name="Ren Y."/>
            <person name="Zhang Y."/>
            <person name="Wang H."/>
            <person name="Li S."/>
            <person name="Jiang F."/>
            <person name="Yin L."/>
            <person name="Zhang G."/>
            <person name="Qian W."/>
            <person name="Fan W."/>
        </authorList>
    </citation>
    <scope>NUCLEOTIDE SEQUENCE [LARGE SCALE GENOMIC DNA]</scope>
    <source>
        <strain evidence="1">SZHN2017</strain>
        <tissue evidence="1">Muscle</tissue>
    </source>
</reference>
<accession>A0A2T7PDH4</accession>
<dbReference type="Proteomes" id="UP000245119">
    <property type="component" value="Linkage Group LG4"/>
</dbReference>
<dbReference type="AlphaFoldDB" id="A0A2T7PDH4"/>